<feature type="compositionally biased region" description="Basic residues" evidence="2">
    <location>
        <begin position="130"/>
        <end position="141"/>
    </location>
</feature>
<evidence type="ECO:0000313" key="4">
    <source>
        <dbReference type="Proteomes" id="UP000604046"/>
    </source>
</evidence>
<feature type="compositionally biased region" description="Low complexity" evidence="2">
    <location>
        <begin position="510"/>
        <end position="540"/>
    </location>
</feature>
<feature type="compositionally biased region" description="Low complexity" evidence="2">
    <location>
        <begin position="231"/>
        <end position="248"/>
    </location>
</feature>
<feature type="compositionally biased region" description="Low complexity" evidence="2">
    <location>
        <begin position="402"/>
        <end position="413"/>
    </location>
</feature>
<evidence type="ECO:0000256" key="1">
    <source>
        <dbReference type="ARBA" id="ARBA00008315"/>
    </source>
</evidence>
<feature type="compositionally biased region" description="Polar residues" evidence="2">
    <location>
        <begin position="552"/>
        <end position="562"/>
    </location>
</feature>
<feature type="compositionally biased region" description="Basic and acidic residues" evidence="2">
    <location>
        <begin position="91"/>
        <end position="111"/>
    </location>
</feature>
<evidence type="ECO:0000256" key="2">
    <source>
        <dbReference type="SAM" id="MobiDB-lite"/>
    </source>
</evidence>
<feature type="compositionally biased region" description="Acidic residues" evidence="2">
    <location>
        <begin position="438"/>
        <end position="464"/>
    </location>
</feature>
<dbReference type="EMBL" id="CAJNDS010000768">
    <property type="protein sequence ID" value="CAE7232724.1"/>
    <property type="molecule type" value="Genomic_DNA"/>
</dbReference>
<feature type="compositionally biased region" description="Polar residues" evidence="2">
    <location>
        <begin position="465"/>
        <end position="481"/>
    </location>
</feature>
<dbReference type="Pfam" id="PF13879">
    <property type="entry name" value="Hmw_CFAP97"/>
    <property type="match status" value="1"/>
</dbReference>
<feature type="compositionally biased region" description="Low complexity" evidence="2">
    <location>
        <begin position="255"/>
        <end position="266"/>
    </location>
</feature>
<name>A0A812KS34_9DINO</name>
<comment type="caution">
    <text evidence="3">The sequence shown here is derived from an EMBL/GenBank/DDBJ whole genome shotgun (WGS) entry which is preliminary data.</text>
</comment>
<dbReference type="OrthoDB" id="2163395at2759"/>
<reference evidence="3" key="1">
    <citation type="submission" date="2021-02" db="EMBL/GenBank/DDBJ databases">
        <authorList>
            <person name="Dougan E. K."/>
            <person name="Rhodes N."/>
            <person name="Thang M."/>
            <person name="Chan C."/>
        </authorList>
    </citation>
    <scope>NUCLEOTIDE SEQUENCE</scope>
</reference>
<dbReference type="Proteomes" id="UP000604046">
    <property type="component" value="Unassembled WGS sequence"/>
</dbReference>
<keyword evidence="4" id="KW-1185">Reference proteome</keyword>
<feature type="compositionally biased region" description="Acidic residues" evidence="2">
    <location>
        <begin position="182"/>
        <end position="194"/>
    </location>
</feature>
<protein>
    <submittedName>
        <fullName evidence="3">Cfap97d1 protein</fullName>
    </submittedName>
</protein>
<organism evidence="3 4">
    <name type="scientific">Symbiodinium natans</name>
    <dbReference type="NCBI Taxonomy" id="878477"/>
    <lineage>
        <taxon>Eukaryota</taxon>
        <taxon>Sar</taxon>
        <taxon>Alveolata</taxon>
        <taxon>Dinophyceae</taxon>
        <taxon>Suessiales</taxon>
        <taxon>Symbiodiniaceae</taxon>
        <taxon>Symbiodinium</taxon>
    </lineage>
</organism>
<gene>
    <name evidence="3" type="primary">Cfap97d1</name>
    <name evidence="3" type="ORF">SNAT2548_LOCUS9662</name>
</gene>
<dbReference type="InterPro" id="IPR029488">
    <property type="entry name" value="Hmw/CFAP97"/>
</dbReference>
<feature type="compositionally biased region" description="Acidic residues" evidence="2">
    <location>
        <begin position="369"/>
        <end position="380"/>
    </location>
</feature>
<feature type="compositionally biased region" description="Low complexity" evidence="2">
    <location>
        <begin position="335"/>
        <end position="353"/>
    </location>
</feature>
<feature type="region of interest" description="Disordered" evidence="2">
    <location>
        <begin position="69"/>
        <end position="588"/>
    </location>
</feature>
<comment type="similarity">
    <text evidence="1">Belongs to the CFAP97 family.</text>
</comment>
<dbReference type="AlphaFoldDB" id="A0A812KS34"/>
<evidence type="ECO:0000313" key="3">
    <source>
        <dbReference type="EMBL" id="CAE7232724.1"/>
    </source>
</evidence>
<feature type="region of interest" description="Disordered" evidence="2">
    <location>
        <begin position="16"/>
        <end position="45"/>
    </location>
</feature>
<accession>A0A812KS34</accession>
<proteinExistence type="inferred from homology"/>
<feature type="compositionally biased region" description="Basic and acidic residues" evidence="2">
    <location>
        <begin position="303"/>
        <end position="320"/>
    </location>
</feature>
<sequence>MPLGLVERAHHENPRYESLAHVRPTVDCGPPKALARPPRPPASFTARREAQVEAAVNDIKMIENIAREMARPPSLSVLERKGPMSLNTNQRRKELQRIDVENQRLLKRLESQKSAYSRRDHKSSYEQSRRHARLARAHRSNSPRSLPPLPSRRRDSGALQTPRSDGGQREDTEAKIGIPEGLEAEDTDGPEDLLEGPVRSRSLQPNLQQEKIEARIHSRDARAPRHVSPTAAKARGAAPAPAGARAPAQSRVSLPRLPQSQSRGSSPQPPRERSAPPGRRAAQPVPNKGTAAQRTSASARPAVRREGASESRSEAPKAKPELPATPHSPQKQVNAPASPAPEEAEPQEAAIPEAWEEPCSPADATTVEEVPEVVEDEDEPSSPSSLPPAEPISTTEFVAQPSASSASSASSAADTQGEAPSAVSPGKCGLPIEPAPLADEEVADSGDEAYSEDEDFCDEAEDESTPMSPGNMTGRSRSDAASDQEAPTPEGAEQAIEEHSKALQPVQRPSENSALSQESASQLQAHSLATKALSTSLSALVPGNEGPEAPSQPGSDTPTSVEGSGRSLDIPHDDGDVVSAHSDSEDES</sequence>
<feature type="compositionally biased region" description="Basic and acidic residues" evidence="2">
    <location>
        <begin position="210"/>
        <end position="223"/>
    </location>
</feature>